<evidence type="ECO:0000313" key="3">
    <source>
        <dbReference type="Proteomes" id="UP000298493"/>
    </source>
</evidence>
<protein>
    <submittedName>
        <fullName evidence="2">Uncharacterized protein</fullName>
    </submittedName>
</protein>
<gene>
    <name evidence="2" type="ORF">E6O75_ATG10925</name>
</gene>
<dbReference type="Proteomes" id="UP000298493">
    <property type="component" value="Unassembled WGS sequence"/>
</dbReference>
<proteinExistence type="predicted"/>
<comment type="caution">
    <text evidence="2">The sequence shown here is derived from an EMBL/GenBank/DDBJ whole genome shotgun (WGS) entry which is preliminary data.</text>
</comment>
<dbReference type="EMBL" id="SNSC02000008">
    <property type="protein sequence ID" value="TID22131.1"/>
    <property type="molecule type" value="Genomic_DNA"/>
</dbReference>
<dbReference type="AlphaFoldDB" id="A0A4Z1PBD7"/>
<accession>A0A4Z1PBD7</accession>
<name>A0A4Z1PBD7_9PEZI</name>
<evidence type="ECO:0000256" key="1">
    <source>
        <dbReference type="SAM" id="MobiDB-lite"/>
    </source>
</evidence>
<evidence type="ECO:0000313" key="2">
    <source>
        <dbReference type="EMBL" id="TID22131.1"/>
    </source>
</evidence>
<keyword evidence="3" id="KW-1185">Reference proteome</keyword>
<feature type="compositionally biased region" description="Polar residues" evidence="1">
    <location>
        <begin position="19"/>
        <end position="35"/>
    </location>
</feature>
<feature type="region of interest" description="Disordered" evidence="1">
    <location>
        <begin position="1"/>
        <end position="115"/>
    </location>
</feature>
<sequence>MVNIPPPKKPTTDPPKETSTAAKRTSPISKRTSAAPSPAVPIDPVSGHTDPPSRPSTAAQPRPVTGNVANESANATSRTIVGTRPSNATLKATSVSEPIATASKSTIGKSRSTTGASKCFSKFMERREEGERMRRVEERDEKKKWVDYREEAIRVEKVSDGDHEIVEVVQELMGKKKAEEDVTEEAKKAEFLNLKQAMDGLGLNDTSDYEVDAAEKGKEEVKVDDEANLGSLASVVQERDAVLSDVPANEAVELARDAEVVLPIPEATTLLGDLNS</sequence>
<reference evidence="2 3" key="1">
    <citation type="submission" date="2019-04" db="EMBL/GenBank/DDBJ databases">
        <title>High contiguity whole genome sequence and gene annotation resource for two Venturia nashicola isolates.</title>
        <authorList>
            <person name="Prokchorchik M."/>
            <person name="Won K."/>
            <person name="Lee Y."/>
            <person name="Choi E.D."/>
            <person name="Segonzac C."/>
            <person name="Sohn K.H."/>
        </authorList>
    </citation>
    <scope>NUCLEOTIDE SEQUENCE [LARGE SCALE GENOMIC DNA]</scope>
    <source>
        <strain evidence="2 3">PRI2</strain>
    </source>
</reference>
<feature type="compositionally biased region" description="Polar residues" evidence="1">
    <location>
        <begin position="67"/>
        <end position="115"/>
    </location>
</feature>
<organism evidence="2 3">
    <name type="scientific">Venturia nashicola</name>
    <dbReference type="NCBI Taxonomy" id="86259"/>
    <lineage>
        <taxon>Eukaryota</taxon>
        <taxon>Fungi</taxon>
        <taxon>Dikarya</taxon>
        <taxon>Ascomycota</taxon>
        <taxon>Pezizomycotina</taxon>
        <taxon>Dothideomycetes</taxon>
        <taxon>Pleosporomycetidae</taxon>
        <taxon>Venturiales</taxon>
        <taxon>Venturiaceae</taxon>
        <taxon>Venturia</taxon>
    </lineage>
</organism>